<accession>A0AAV7IKR4</accession>
<dbReference type="PANTHER" id="PTHR10887">
    <property type="entry name" value="DNA2/NAM7 HELICASE FAMILY"/>
    <property type="match status" value="1"/>
</dbReference>
<organism evidence="4 5">
    <name type="scientific">Cotesia glomerata</name>
    <name type="common">Lepidopteran parasitic wasp</name>
    <name type="synonym">Apanteles glomeratus</name>
    <dbReference type="NCBI Taxonomy" id="32391"/>
    <lineage>
        <taxon>Eukaryota</taxon>
        <taxon>Metazoa</taxon>
        <taxon>Ecdysozoa</taxon>
        <taxon>Arthropoda</taxon>
        <taxon>Hexapoda</taxon>
        <taxon>Insecta</taxon>
        <taxon>Pterygota</taxon>
        <taxon>Neoptera</taxon>
        <taxon>Endopterygota</taxon>
        <taxon>Hymenoptera</taxon>
        <taxon>Apocrita</taxon>
        <taxon>Ichneumonoidea</taxon>
        <taxon>Braconidae</taxon>
        <taxon>Microgastrinae</taxon>
        <taxon>Cotesia</taxon>
    </lineage>
</organism>
<proteinExistence type="predicted"/>
<gene>
    <name evidence="4" type="ORF">KQX54_008195</name>
</gene>
<feature type="compositionally biased region" description="Basic and acidic residues" evidence="1">
    <location>
        <begin position="663"/>
        <end position="676"/>
    </location>
</feature>
<dbReference type="GO" id="GO:0016604">
    <property type="term" value="C:nuclear body"/>
    <property type="evidence" value="ECO:0007669"/>
    <property type="project" value="TreeGrafter"/>
</dbReference>
<dbReference type="GO" id="GO:0001147">
    <property type="term" value="F:transcription termination site sequence-specific DNA binding"/>
    <property type="evidence" value="ECO:0007669"/>
    <property type="project" value="TreeGrafter"/>
</dbReference>
<sequence>MDHNFLKNFKRLNTSGGDRSHYRVRGRASRSSRMKSSLSSAQRFTSRKNQSLEKLRNEFFSTIFEWDPAWLKDKQFESTPPDVVDSLEITPTKLTYSDYDEYSKIMLPLLIHEFWFTLREDFMEVRKKKAKSIITYREAAVYKRISVKSDFNNEIVHLKLKATVKFSIKSKIEDIFPGRGDLVEIQYPGCKRTQLGYVEEVDCKRPRREYSSDRFNRFNRFNEPLPTYLTYRVITKFPSQSSMSATFQLKKITWILSHLTLLDALGYINQSPLIESILKPDVASYELSSSVYPASVVTNEKLNSKQLEVMSRVVTTIERRTPGICLCQGPPGTGKSTVIKNIIATTLSQKRISTILLCAPSNKAIDELVVRLLEIKPLMKAQNIPFEVVRVGREEKIHKDVKCVSLSRFKSKEINDSKDYHKPNVKYTEESLLKSANIVACTLTSCYTSYRMKKVFGSGLEKIPICIIDEAAQATELLTLVPLLLNIDRLILVGDPQQLPPTILSQKAKDYGYDSSLFSRAQYLFENELKNPIVMLDTQYRMIDAISQWPNRYFYNGAIQNGASITPLNICRYKLFNHSYSQEVNGHSNLCEAKLVVKIVRMFTDKIKSSNCDKEISIGVITPYQDQRKLINVFLSRPKSKIGKENNDGEMKNDEDNSDEENRDIGCEEMDSKKESSDDDDDENDDENCESIAEVETQKKEEKVIEKDEKTVFETKDDSKDQDTLEEIDFEKINIQEEKVEDFEKIICEKESDEENVNCNEESKEVKTKVNTKDKENEEEKEQAEATIKLKQIQVNTVDSFQGSECDIIIMSCVRSEGIGFVKDPNRLNVSLTRAKHTLIICGNFNAFRRNEMWENLLDDAQSRGVYFNVTEENELKTILKHVIIEPR</sequence>
<feature type="domain" description="DNA2/NAM7 helicase-like C-terminal" evidence="3">
    <location>
        <begin position="700"/>
        <end position="844"/>
    </location>
</feature>
<dbReference type="InterPro" id="IPR041679">
    <property type="entry name" value="DNA2/NAM7-like_C"/>
</dbReference>
<feature type="region of interest" description="Disordered" evidence="1">
    <location>
        <begin position="16"/>
        <end position="45"/>
    </location>
</feature>
<feature type="region of interest" description="Disordered" evidence="1">
    <location>
        <begin position="642"/>
        <end position="703"/>
    </location>
</feature>
<dbReference type="GO" id="GO:0006369">
    <property type="term" value="P:termination of RNA polymerase II transcription"/>
    <property type="evidence" value="ECO:0007669"/>
    <property type="project" value="TreeGrafter"/>
</dbReference>
<evidence type="ECO:0000259" key="3">
    <source>
        <dbReference type="Pfam" id="PF13087"/>
    </source>
</evidence>
<feature type="domain" description="DNA2/NAM7 helicase helicase" evidence="2">
    <location>
        <begin position="413"/>
        <end position="506"/>
    </location>
</feature>
<feature type="domain" description="DNA2/NAM7 helicase-like C-terminal" evidence="3">
    <location>
        <begin position="513"/>
        <end position="637"/>
    </location>
</feature>
<evidence type="ECO:0000313" key="5">
    <source>
        <dbReference type="Proteomes" id="UP000826195"/>
    </source>
</evidence>
<dbReference type="PANTHER" id="PTHR10887:SF495">
    <property type="entry name" value="HELICASE SENATAXIN ISOFORM X1-RELATED"/>
    <property type="match status" value="1"/>
</dbReference>
<name>A0AAV7IKR4_COTGL</name>
<dbReference type="Proteomes" id="UP000826195">
    <property type="component" value="Unassembled WGS sequence"/>
</dbReference>
<evidence type="ECO:0000259" key="2">
    <source>
        <dbReference type="Pfam" id="PF13086"/>
    </source>
</evidence>
<keyword evidence="5" id="KW-1185">Reference proteome</keyword>
<dbReference type="InterPro" id="IPR045055">
    <property type="entry name" value="DNA2/NAM7-like"/>
</dbReference>
<evidence type="ECO:0000256" key="1">
    <source>
        <dbReference type="SAM" id="MobiDB-lite"/>
    </source>
</evidence>
<feature type="compositionally biased region" description="Basic residues" evidence="1">
    <location>
        <begin position="22"/>
        <end position="33"/>
    </location>
</feature>
<dbReference type="InterPro" id="IPR041677">
    <property type="entry name" value="DNA2/NAM7_AAA_11"/>
</dbReference>
<dbReference type="InterPro" id="IPR047187">
    <property type="entry name" value="SF1_C_Upf1"/>
</dbReference>
<dbReference type="EMBL" id="JAHXZJ010001119">
    <property type="protein sequence ID" value="KAH0554173.1"/>
    <property type="molecule type" value="Genomic_DNA"/>
</dbReference>
<dbReference type="GO" id="GO:0004386">
    <property type="term" value="F:helicase activity"/>
    <property type="evidence" value="ECO:0007669"/>
    <property type="project" value="InterPro"/>
</dbReference>
<dbReference type="InterPro" id="IPR027417">
    <property type="entry name" value="P-loop_NTPase"/>
</dbReference>
<comment type="caution">
    <text evidence="4">The sequence shown here is derived from an EMBL/GenBank/DDBJ whole genome shotgun (WGS) entry which is preliminary data.</text>
</comment>
<dbReference type="Pfam" id="PF13086">
    <property type="entry name" value="AAA_11"/>
    <property type="match status" value="1"/>
</dbReference>
<evidence type="ECO:0000313" key="4">
    <source>
        <dbReference type="EMBL" id="KAH0554173.1"/>
    </source>
</evidence>
<feature type="compositionally biased region" description="Low complexity" evidence="1">
    <location>
        <begin position="34"/>
        <end position="43"/>
    </location>
</feature>
<dbReference type="CDD" id="cd18808">
    <property type="entry name" value="SF1_C_Upf1"/>
    <property type="match status" value="1"/>
</dbReference>
<protein>
    <submittedName>
        <fullName evidence="4">Uncharacterized protein</fullName>
    </submittedName>
</protein>
<feature type="compositionally biased region" description="Acidic residues" evidence="1">
    <location>
        <begin position="677"/>
        <end position="689"/>
    </location>
</feature>
<reference evidence="4 5" key="1">
    <citation type="journal article" date="2021" name="J. Hered.">
        <title>A chromosome-level genome assembly of the parasitoid wasp, Cotesia glomerata (Hymenoptera: Braconidae).</title>
        <authorList>
            <person name="Pinto B.J."/>
            <person name="Weis J.J."/>
            <person name="Gamble T."/>
            <person name="Ode P.J."/>
            <person name="Paul R."/>
            <person name="Zaspel J.M."/>
        </authorList>
    </citation>
    <scope>NUCLEOTIDE SEQUENCE [LARGE SCALE GENOMIC DNA]</scope>
    <source>
        <strain evidence="4">CgM1</strain>
    </source>
</reference>
<dbReference type="Gene3D" id="3.40.50.300">
    <property type="entry name" value="P-loop containing nucleotide triphosphate hydrolases"/>
    <property type="match status" value="3"/>
</dbReference>
<feature type="compositionally biased region" description="Basic and acidic residues" evidence="1">
    <location>
        <begin position="642"/>
        <end position="655"/>
    </location>
</feature>
<dbReference type="CDD" id="cd18042">
    <property type="entry name" value="DEXXQc_SETX"/>
    <property type="match status" value="1"/>
</dbReference>
<dbReference type="SUPFAM" id="SSF52540">
    <property type="entry name" value="P-loop containing nucleoside triphosphate hydrolases"/>
    <property type="match status" value="2"/>
</dbReference>
<dbReference type="Pfam" id="PF13087">
    <property type="entry name" value="AAA_12"/>
    <property type="match status" value="2"/>
</dbReference>
<dbReference type="AlphaFoldDB" id="A0AAV7IKR4"/>